<dbReference type="InterPro" id="IPR013445">
    <property type="entry name" value="CDP_4_6_deHydtase"/>
</dbReference>
<dbReference type="PANTHER" id="PTHR43000">
    <property type="entry name" value="DTDP-D-GLUCOSE 4,6-DEHYDRATASE-RELATED"/>
    <property type="match status" value="1"/>
</dbReference>
<dbReference type="HOGENOM" id="CLU_007383_1_7_9"/>
<evidence type="ECO:0000313" key="2">
    <source>
        <dbReference type="EMBL" id="EEC55944.1"/>
    </source>
</evidence>
<dbReference type="Gene3D" id="3.90.25.10">
    <property type="entry name" value="UDP-galactose 4-epimerase, domain 1"/>
    <property type="match status" value="1"/>
</dbReference>
<evidence type="ECO:0000313" key="3">
    <source>
        <dbReference type="Proteomes" id="UP000003136"/>
    </source>
</evidence>
<keyword evidence="3" id="KW-1185">Reference proteome</keyword>
<dbReference type="Proteomes" id="UP000003136">
    <property type="component" value="Unassembled WGS sequence"/>
</dbReference>
<proteinExistence type="predicted"/>
<sequence length="356" mass="40143">MMNRTDLSFYRGKRVLITGHTGFKGSWLCRILVNAGAVVTGYSLEPPTNPALFDMCGLEGKMNSVIGDIRDSEHLKEAFAKAQPEIVLHLAAQPIVRDSYKNPVYTYETNVMGTVNICECVRQNACVKSFLNVTTDKVYENKEWVWGYREDEPLDGYDPYSNSKSCSELVTHSYKNSFFNDMDVAVSTARAGNVIGGGDFANDRIVPDCARASFAGTPIVVRNPHSTRPYQHVLEPLAAYLMIAKAQYEDKKYQGYYNVGPDESDCVTTGRLVDTFCEAWNKVSDKKASWINKYDGGPHEANFLKLDCSKLKSTFGWKPRWNFDEAINRSVEWYNVYDNNGDVAACMDRQINEFFG</sequence>
<dbReference type="STRING" id="483218.BACPEC_02451"/>
<gene>
    <name evidence="2" type="ORF">BACPEC_02451</name>
</gene>
<dbReference type="InterPro" id="IPR016040">
    <property type="entry name" value="NAD(P)-bd_dom"/>
</dbReference>
<reference evidence="2 3" key="1">
    <citation type="submission" date="2008-11" db="EMBL/GenBank/DDBJ databases">
        <title>Draft genome sequence of Bacteroides pectinophilus (ATCC 43243).</title>
        <authorList>
            <person name="Sudarsanam P."/>
            <person name="Ley R."/>
            <person name="Guruge J."/>
            <person name="Turnbaugh P.J."/>
            <person name="Mahowald M."/>
            <person name="Liep D."/>
            <person name="Gordon J."/>
        </authorList>
    </citation>
    <scope>NUCLEOTIDE SEQUENCE [LARGE SCALE GENOMIC DNA]</scope>
    <source>
        <strain evidence="2 3">ATCC 43243</strain>
    </source>
</reference>
<dbReference type="EMBL" id="ABVQ01000037">
    <property type="protein sequence ID" value="EEC55944.1"/>
    <property type="molecule type" value="Genomic_DNA"/>
</dbReference>
<name>B7AUQ3_9FIRM</name>
<organism evidence="2 3">
    <name type="scientific">[Bacteroides] pectinophilus ATCC 43243</name>
    <dbReference type="NCBI Taxonomy" id="483218"/>
    <lineage>
        <taxon>Bacteria</taxon>
        <taxon>Bacillati</taxon>
        <taxon>Bacillota</taxon>
        <taxon>Clostridia</taxon>
        <taxon>Eubacteriales</taxon>
    </lineage>
</organism>
<protein>
    <recommendedName>
        <fullName evidence="1">NAD(P)-binding domain-containing protein</fullName>
    </recommendedName>
</protein>
<dbReference type="InterPro" id="IPR036291">
    <property type="entry name" value="NAD(P)-bd_dom_sf"/>
</dbReference>
<dbReference type="SUPFAM" id="SSF51735">
    <property type="entry name" value="NAD(P)-binding Rossmann-fold domains"/>
    <property type="match status" value="1"/>
</dbReference>
<dbReference type="CDD" id="cd05252">
    <property type="entry name" value="CDP_GD_SDR_e"/>
    <property type="match status" value="1"/>
</dbReference>
<dbReference type="Pfam" id="PF16363">
    <property type="entry name" value="GDP_Man_Dehyd"/>
    <property type="match status" value="1"/>
</dbReference>
<dbReference type="NCBIfam" id="TIGR02622">
    <property type="entry name" value="CDP_4_6_dhtase"/>
    <property type="match status" value="1"/>
</dbReference>
<dbReference type="AlphaFoldDB" id="B7AUQ3"/>
<dbReference type="Gene3D" id="3.40.50.720">
    <property type="entry name" value="NAD(P)-binding Rossmann-like Domain"/>
    <property type="match status" value="1"/>
</dbReference>
<feature type="domain" description="NAD(P)-binding" evidence="1">
    <location>
        <begin position="16"/>
        <end position="328"/>
    </location>
</feature>
<dbReference type="eggNOG" id="COG0451">
    <property type="taxonomic scope" value="Bacteria"/>
</dbReference>
<accession>B7AUQ3</accession>
<comment type="caution">
    <text evidence="2">The sequence shown here is derived from an EMBL/GenBank/DDBJ whole genome shotgun (WGS) entry which is preliminary data.</text>
</comment>
<evidence type="ECO:0000259" key="1">
    <source>
        <dbReference type="Pfam" id="PF16363"/>
    </source>
</evidence>
<reference evidence="2 3" key="2">
    <citation type="submission" date="2008-11" db="EMBL/GenBank/DDBJ databases">
        <authorList>
            <person name="Fulton L."/>
            <person name="Clifton S."/>
            <person name="Fulton B."/>
            <person name="Xu J."/>
            <person name="Minx P."/>
            <person name="Pepin K.H."/>
            <person name="Johnson M."/>
            <person name="Bhonagiri V."/>
            <person name="Nash W.E."/>
            <person name="Mardis E.R."/>
            <person name="Wilson R.K."/>
        </authorList>
    </citation>
    <scope>NUCLEOTIDE SEQUENCE [LARGE SCALE GENOMIC DNA]</scope>
    <source>
        <strain evidence="2 3">ATCC 43243</strain>
    </source>
</reference>